<keyword evidence="6" id="KW-0449">Lipoprotein</keyword>
<evidence type="ECO:0000256" key="6">
    <source>
        <dbReference type="ARBA" id="ARBA00023288"/>
    </source>
</evidence>
<comment type="subcellular location">
    <subcellularLocation>
        <location evidence="1">Cell membrane</location>
        <topology evidence="1">Lipid-anchor</topology>
    </subcellularLocation>
</comment>
<reference evidence="8" key="1">
    <citation type="submission" date="2019-08" db="EMBL/GenBank/DDBJ databases">
        <authorList>
            <person name="Kucharzyk K."/>
            <person name="Murdoch R.W."/>
            <person name="Higgins S."/>
            <person name="Loffler F."/>
        </authorList>
    </citation>
    <scope>NUCLEOTIDE SEQUENCE</scope>
</reference>
<evidence type="ECO:0000259" key="7">
    <source>
        <dbReference type="Pfam" id="PF02608"/>
    </source>
</evidence>
<protein>
    <recommendedName>
        <fullName evidence="7">ABC transporter substrate-binding protein PnrA-like domain-containing protein</fullName>
    </recommendedName>
</protein>
<dbReference type="AlphaFoldDB" id="A0A644YG13"/>
<evidence type="ECO:0000256" key="5">
    <source>
        <dbReference type="ARBA" id="ARBA00023136"/>
    </source>
</evidence>
<dbReference type="PANTHER" id="PTHR34296:SF2">
    <property type="entry name" value="ABC TRANSPORTER GUANOSINE-BINDING PROTEIN NUPN"/>
    <property type="match status" value="1"/>
</dbReference>
<dbReference type="InterPro" id="IPR028082">
    <property type="entry name" value="Peripla_BP_I"/>
</dbReference>
<dbReference type="EMBL" id="VSSQ01004861">
    <property type="protein sequence ID" value="MPM26918.1"/>
    <property type="molecule type" value="Genomic_DNA"/>
</dbReference>
<dbReference type="PROSITE" id="PS51257">
    <property type="entry name" value="PROKAR_LIPOPROTEIN"/>
    <property type="match status" value="1"/>
</dbReference>
<name>A0A644YG13_9ZZZZ</name>
<dbReference type="InterPro" id="IPR050957">
    <property type="entry name" value="BMP_lipoprotein"/>
</dbReference>
<feature type="domain" description="ABC transporter substrate-binding protein PnrA-like" evidence="7">
    <location>
        <begin position="40"/>
        <end position="335"/>
    </location>
</feature>
<gene>
    <name evidence="8" type="ORF">SDC9_73423</name>
</gene>
<dbReference type="GO" id="GO:0005886">
    <property type="term" value="C:plasma membrane"/>
    <property type="evidence" value="ECO:0007669"/>
    <property type="project" value="UniProtKB-SubCell"/>
</dbReference>
<proteinExistence type="inferred from homology"/>
<dbReference type="Pfam" id="PF02608">
    <property type="entry name" value="Bmp"/>
    <property type="match status" value="1"/>
</dbReference>
<dbReference type="PANTHER" id="PTHR34296">
    <property type="entry name" value="TRANSCRIPTIONAL ACTIVATOR PROTEIN MED"/>
    <property type="match status" value="1"/>
</dbReference>
<evidence type="ECO:0000256" key="2">
    <source>
        <dbReference type="ARBA" id="ARBA00008610"/>
    </source>
</evidence>
<dbReference type="SUPFAM" id="SSF53822">
    <property type="entry name" value="Periplasmic binding protein-like I"/>
    <property type="match status" value="1"/>
</dbReference>
<accession>A0A644YG13</accession>
<dbReference type="CDD" id="cd19964">
    <property type="entry name" value="PBP1_BMP-like"/>
    <property type="match status" value="1"/>
</dbReference>
<comment type="similarity">
    <text evidence="2">Belongs to the BMP lipoprotein family.</text>
</comment>
<keyword evidence="3" id="KW-1003">Cell membrane</keyword>
<dbReference type="Gene3D" id="3.40.50.2300">
    <property type="match status" value="2"/>
</dbReference>
<sequence length="372" mass="40026">MKKLLALMLCLALVLSLAACAKKTETETPPEEETTEPVRICNLINGTLGDLSFFDSAKAGMDMITAEYGDKVQIDTVEMTYDTTKWEPSLLDACEEGYDVVICGTWQMTEYVQKIADQYPDITFLMYDTSVDWTAGEFKNVHCIEYKQNEGSYLVGVLAASMSKTGKLGFVGGVDNDVIKDFLVGYVEGAKSVNPDIKISVSYVGSFNDSATGKDIALSQFAQGVDVNYGVAGQAGLGMFEAAVEKGGKEAGLICIGVDSDQGMLFMDKGETAKAEITATSMMKRVDLSLFAAVKAYMDGTLTYGETDRVGMAEGCVGLADNELYTTIVPEEIRTKVAETSAKFQSGEITCGTAFGMSIEDYNAMVDSVAIK</sequence>
<organism evidence="8">
    <name type="scientific">bioreactor metagenome</name>
    <dbReference type="NCBI Taxonomy" id="1076179"/>
    <lineage>
        <taxon>unclassified sequences</taxon>
        <taxon>metagenomes</taxon>
        <taxon>ecological metagenomes</taxon>
    </lineage>
</organism>
<evidence type="ECO:0000256" key="3">
    <source>
        <dbReference type="ARBA" id="ARBA00022475"/>
    </source>
</evidence>
<evidence type="ECO:0000313" key="8">
    <source>
        <dbReference type="EMBL" id="MPM26918.1"/>
    </source>
</evidence>
<evidence type="ECO:0000256" key="4">
    <source>
        <dbReference type="ARBA" id="ARBA00022729"/>
    </source>
</evidence>
<keyword evidence="5" id="KW-0472">Membrane</keyword>
<keyword evidence="4" id="KW-0732">Signal</keyword>
<comment type="caution">
    <text evidence="8">The sequence shown here is derived from an EMBL/GenBank/DDBJ whole genome shotgun (WGS) entry which is preliminary data.</text>
</comment>
<dbReference type="InterPro" id="IPR003760">
    <property type="entry name" value="PnrA-like"/>
</dbReference>
<evidence type="ECO:0000256" key="1">
    <source>
        <dbReference type="ARBA" id="ARBA00004193"/>
    </source>
</evidence>